<dbReference type="PhylomeDB" id="O02075"/>
<dbReference type="OMA" id="QHACHRI"/>
<dbReference type="RefSeq" id="NP_494613.1">
    <property type="nucleotide sequence ID" value="NM_062212.4"/>
</dbReference>
<dbReference type="WormBase" id="F19B10.10">
    <property type="protein sequence ID" value="CE09477"/>
    <property type="gene ID" value="WBGene00017589"/>
</dbReference>
<feature type="compositionally biased region" description="Acidic residues" evidence="1">
    <location>
        <begin position="554"/>
        <end position="563"/>
    </location>
</feature>
<dbReference type="PANTHER" id="PTHR21447">
    <property type="entry name" value="RING-TYPE DOMAIN-CONTAINING PROTEIN-RELATED"/>
    <property type="match status" value="1"/>
</dbReference>
<feature type="compositionally biased region" description="Basic and acidic residues" evidence="1">
    <location>
        <begin position="578"/>
        <end position="607"/>
    </location>
</feature>
<dbReference type="OrthoDB" id="5874481at2759"/>
<dbReference type="FunCoup" id="O02075">
    <property type="interactions" value="753"/>
</dbReference>
<organism evidence="3 4">
    <name type="scientific">Caenorhabditis elegans</name>
    <dbReference type="NCBI Taxonomy" id="6239"/>
    <lineage>
        <taxon>Eukaryota</taxon>
        <taxon>Metazoa</taxon>
        <taxon>Ecdysozoa</taxon>
        <taxon>Nematoda</taxon>
        <taxon>Chromadorea</taxon>
        <taxon>Rhabditida</taxon>
        <taxon>Rhabditina</taxon>
        <taxon>Rhabditomorpha</taxon>
        <taxon>Rhabditoidea</taxon>
        <taxon>Rhabditidae</taxon>
        <taxon>Peloderinae</taxon>
        <taxon>Caenorhabditis</taxon>
    </lineage>
</organism>
<gene>
    <name evidence="3" type="ORF">CELE_F19B10.10</name>
    <name evidence="3 5" type="ORF">F19B10.10</name>
</gene>
<evidence type="ECO:0000259" key="2">
    <source>
        <dbReference type="Pfam" id="PF25100"/>
    </source>
</evidence>
<evidence type="ECO:0000313" key="5">
    <source>
        <dbReference type="WormBase" id="F19B10.10"/>
    </source>
</evidence>
<dbReference type="eggNOG" id="ENOG502RT8H">
    <property type="taxonomic scope" value="Eukaryota"/>
</dbReference>
<proteinExistence type="evidence at protein level"/>
<reference evidence="3 4" key="1">
    <citation type="journal article" date="1998" name="Science">
        <title>Genome sequence of the nematode C. elegans: a platform for investigating biology.</title>
        <authorList>
            <consortium name="The C. elegans sequencing consortium"/>
            <person name="Sulson J.E."/>
            <person name="Waterston R."/>
        </authorList>
    </citation>
    <scope>NUCLEOTIDE SEQUENCE [LARGE SCALE GENOMIC DNA]</scope>
    <source>
        <strain evidence="3 4">Bristol N2</strain>
    </source>
</reference>
<protein>
    <submittedName>
        <fullName evidence="3">RING-type domain-containing protein</fullName>
    </submittedName>
</protein>
<dbReference type="Pfam" id="PF25100">
    <property type="entry name" value="DUF7809"/>
    <property type="match status" value="1"/>
</dbReference>
<dbReference type="KEGG" id="cel:CELE_F19B10.10"/>
<evidence type="ECO:0000256" key="1">
    <source>
        <dbReference type="SAM" id="MobiDB-lite"/>
    </source>
</evidence>
<feature type="domain" description="DUF7809" evidence="2">
    <location>
        <begin position="116"/>
        <end position="271"/>
    </location>
</feature>
<keyword evidence="6" id="KW-1267">Proteomics identification</keyword>
<dbReference type="AlphaFoldDB" id="O02075"/>
<dbReference type="CTD" id="173712"/>
<keyword evidence="4" id="KW-1185">Reference proteome</keyword>
<dbReference type="PeptideAtlas" id="O02075"/>
<evidence type="ECO:0000313" key="3">
    <source>
        <dbReference type="EMBL" id="CCD69700.1"/>
    </source>
</evidence>
<dbReference type="PANTHER" id="PTHR21447:SF11">
    <property type="entry name" value="RING-TYPE DOMAIN-CONTAINING PROTEIN"/>
    <property type="match status" value="1"/>
</dbReference>
<dbReference type="AGR" id="WB:WBGene00017589"/>
<dbReference type="GeneID" id="173712"/>
<dbReference type="InParanoid" id="O02075"/>
<dbReference type="PaxDb" id="6239-F19B10.10.1"/>
<dbReference type="HOGENOM" id="CLU_007994_0_1_1"/>
<dbReference type="STRING" id="6239.F19B10.10.2"/>
<name>O02075_CAEEL</name>
<dbReference type="EMBL" id="BX284602">
    <property type="protein sequence ID" value="CCD69700.1"/>
    <property type="molecule type" value="Genomic_DNA"/>
</dbReference>
<dbReference type="SMR" id="O02075"/>
<dbReference type="InterPro" id="IPR056711">
    <property type="entry name" value="DUF7809"/>
</dbReference>
<dbReference type="GO" id="GO:0045087">
    <property type="term" value="P:innate immune response"/>
    <property type="evidence" value="ECO:0000318"/>
    <property type="project" value="GO_Central"/>
</dbReference>
<dbReference type="Bgee" id="WBGene00017589">
    <property type="expression patterns" value="Expressed in embryo and 3 other cell types or tissues"/>
</dbReference>
<dbReference type="UCSC" id="F19B10.10.1">
    <property type="organism name" value="c. elegans"/>
</dbReference>
<sequence length="639" mass="74542">MNERFGELNFVTPDACSLRRMANKYYPYTMRQSFPLWTSISKEVQIVEGRELPVMQDLADRHPEINKMYGSAEELWENLKTFIDFQGNLQYFEVNPCVSYNHRFFIHKDISSDKKFLYKNDIFLSIQDNLIVRKPVLRNRVSLFMLAYFLKYHEKKLSTSCEFVEYVEKDFDNLINELNDFLLDFIKKPKPVANDANFDWKKVFTRLRNMLPEPMTEEEMSPLADVLKRYFETYPRAQAVGVLNMIEQFCKMMIPRLQKIMDKRPEWFLPNRTKNAKPVLRYFIDGKKPFVMVPEYEIATKEKFQYTDSSFMATGIDTIDLSDISLVASSNGGSLSDFYCIRFNIERTKHTARPIRTTTGTFCKLSADVLLEHLRDLFFGSRVFQSPTRSMFNGYVISMNEIFNSNAQGIYFLEESIIEFVEKISSGLFGTPESKTIRDVPPKGFTVGDVHSELKYLGLLEFFPNISNYAEIAYKKVVAEKKMKILRTCDMFDAVEICMMLAVFNGYPKLAQFLHSQHACHRIQGLQCKKCELEKKHPMMNSWLYPYMEVEEDEKVDSTSSDDEEKRTSTSELAGNGRKSEQKKLAVKDPEPSTMEKETRKSKCCESTKDQLKAFQEQVEALKKEMKELETAMSKNLKN</sequence>
<dbReference type="Proteomes" id="UP000001940">
    <property type="component" value="Chromosome II"/>
</dbReference>
<dbReference type="PIR" id="T15168">
    <property type="entry name" value="T15168"/>
</dbReference>
<evidence type="ECO:0000313" key="4">
    <source>
        <dbReference type="Proteomes" id="UP000001940"/>
    </source>
</evidence>
<evidence type="ECO:0007829" key="6">
    <source>
        <dbReference type="PeptideAtlas" id="O02075"/>
    </source>
</evidence>
<feature type="region of interest" description="Disordered" evidence="1">
    <location>
        <begin position="554"/>
        <end position="607"/>
    </location>
</feature>
<accession>O02075</accession>